<dbReference type="Pfam" id="PF07562">
    <property type="entry name" value="NCD3G"/>
    <property type="match status" value="1"/>
</dbReference>
<keyword evidence="6" id="KW-0297">G-protein coupled receptor</keyword>
<evidence type="ECO:0000256" key="10">
    <source>
        <dbReference type="ARBA" id="ARBA00023224"/>
    </source>
</evidence>
<dbReference type="InterPro" id="IPR028082">
    <property type="entry name" value="Peripla_BP_I"/>
</dbReference>
<feature type="transmembrane region" description="Helical" evidence="11">
    <location>
        <begin position="345"/>
        <end position="363"/>
    </location>
</feature>
<keyword evidence="9" id="KW-0325">Glycoprotein</keyword>
<feature type="transmembrane region" description="Helical" evidence="11">
    <location>
        <begin position="420"/>
        <end position="442"/>
    </location>
</feature>
<evidence type="ECO:0000313" key="14">
    <source>
        <dbReference type="RefSeq" id="XP_015275357.1"/>
    </source>
</evidence>
<evidence type="ECO:0000256" key="1">
    <source>
        <dbReference type="ARBA" id="ARBA00004651"/>
    </source>
</evidence>
<dbReference type="Pfam" id="PF01094">
    <property type="entry name" value="ANF_receptor"/>
    <property type="match status" value="1"/>
</dbReference>
<keyword evidence="7 11" id="KW-0472">Membrane</keyword>
<dbReference type="InterPro" id="IPR000068">
    <property type="entry name" value="GPCR_3_Ca_sens_rcpt-rel"/>
</dbReference>
<evidence type="ECO:0000256" key="9">
    <source>
        <dbReference type="ARBA" id="ARBA00023180"/>
    </source>
</evidence>
<protein>
    <submittedName>
        <fullName evidence="14">Vomeronasal type-2 receptor 26-like</fullName>
    </submittedName>
</protein>
<dbReference type="GeneID" id="107117713"/>
<dbReference type="InterPro" id="IPR001828">
    <property type="entry name" value="ANF_lig-bd_rcpt"/>
</dbReference>
<keyword evidence="2" id="KW-1003">Cell membrane</keyword>
<evidence type="ECO:0000256" key="4">
    <source>
        <dbReference type="ARBA" id="ARBA00022729"/>
    </source>
</evidence>
<feature type="transmembrane region" description="Helical" evidence="11">
    <location>
        <begin position="499"/>
        <end position="519"/>
    </location>
</feature>
<dbReference type="InterPro" id="IPR011500">
    <property type="entry name" value="GPCR_3_9-Cys_dom"/>
</dbReference>
<keyword evidence="4" id="KW-0732">Signal</keyword>
<sequence>MLAGRKFHQVSATAEKGMAPVEDNWMLFGEGLSEGVDLMSIVLSGAAYQEWWSHSVSPKSYQHVLSFAFAVKEINENSKILPNVSLGFQIFDGNFNARMTDQNILKLLSSWERTVPNYNCNKTKNVIAVVGGLNSEMAFRITTVLNVYKIPQFQPFLRSILFNNTAGDLVLFNENGEIAAGFDIINWVILPNKSFVRVKVGRINPQDSPGREFIINAEAITWHSMVKQVPPLAVCNDNCHPGYSRKKKEGAPFCCYSCALCPDEKISDQKDMDDCFKCPQDQYPNKKRVECISKALHYLSFTETLGISLAISALSLSLITALVLRIFIQNQNTPIVKANNRDLTYSLLISLLLCFLCSLLFIGQPQTVTCYLRQTAFGIIFSVAVSCMLAKTITVVLAFAATKPGTQLRKWVGKRLTTSILISCSLIQASICAVWLCTAPPFPHFDMDTLAEEIIVECNEGSVTMFYLVLGYLGILATVSFTVAFLARKLPDSFNEAKYITFSMLVFCGVWLSFVPSYLSTKGKYMVAVEIFSILASSGGLLVCIFFPKCYMIILRPELNSRHQLIRK</sequence>
<feature type="transmembrane region" description="Helical" evidence="11">
    <location>
        <begin position="305"/>
        <end position="324"/>
    </location>
</feature>
<evidence type="ECO:0000256" key="8">
    <source>
        <dbReference type="ARBA" id="ARBA00023170"/>
    </source>
</evidence>
<dbReference type="RefSeq" id="XP_015275357.1">
    <property type="nucleotide sequence ID" value="XM_015419871.1"/>
</dbReference>
<keyword evidence="5 11" id="KW-1133">Transmembrane helix</keyword>
<dbReference type="InterPro" id="IPR017979">
    <property type="entry name" value="GPCR_3_CS"/>
</dbReference>
<feature type="domain" description="G-protein coupled receptors family 3 profile" evidence="12">
    <location>
        <begin position="305"/>
        <end position="568"/>
    </location>
</feature>
<accession>A0ABM1KNS0</accession>
<dbReference type="InterPro" id="IPR017978">
    <property type="entry name" value="GPCR_3_C"/>
</dbReference>
<evidence type="ECO:0000259" key="12">
    <source>
        <dbReference type="PROSITE" id="PS50259"/>
    </source>
</evidence>
<dbReference type="Gene3D" id="2.10.50.30">
    <property type="entry name" value="GPCR, family 3, nine cysteines domain"/>
    <property type="match status" value="1"/>
</dbReference>
<evidence type="ECO:0000256" key="6">
    <source>
        <dbReference type="ARBA" id="ARBA00023040"/>
    </source>
</evidence>
<dbReference type="SUPFAM" id="SSF53822">
    <property type="entry name" value="Periplasmic binding protein-like I"/>
    <property type="match status" value="2"/>
</dbReference>
<keyword evidence="13" id="KW-1185">Reference proteome</keyword>
<dbReference type="InterPro" id="IPR038550">
    <property type="entry name" value="GPCR_3_9-Cys_sf"/>
</dbReference>
<dbReference type="Gene3D" id="3.40.50.2300">
    <property type="match status" value="3"/>
</dbReference>
<dbReference type="PRINTS" id="PR00248">
    <property type="entry name" value="GPCRMGR"/>
</dbReference>
<dbReference type="Proteomes" id="UP000694871">
    <property type="component" value="Unplaced"/>
</dbReference>
<keyword evidence="3 11" id="KW-0812">Transmembrane</keyword>
<dbReference type="PROSITE" id="PS00981">
    <property type="entry name" value="G_PROTEIN_RECEP_F3_3"/>
    <property type="match status" value="1"/>
</dbReference>
<proteinExistence type="predicted"/>
<evidence type="ECO:0000313" key="13">
    <source>
        <dbReference type="Proteomes" id="UP000694871"/>
    </source>
</evidence>
<dbReference type="CDD" id="cd15283">
    <property type="entry name" value="7tmC_V2R_pheromone"/>
    <property type="match status" value="1"/>
</dbReference>
<evidence type="ECO:0000256" key="3">
    <source>
        <dbReference type="ARBA" id="ARBA00022692"/>
    </source>
</evidence>
<keyword evidence="10" id="KW-0807">Transducer</keyword>
<evidence type="ECO:0000256" key="5">
    <source>
        <dbReference type="ARBA" id="ARBA00022989"/>
    </source>
</evidence>
<feature type="transmembrane region" description="Helical" evidence="11">
    <location>
        <begin position="465"/>
        <end position="487"/>
    </location>
</feature>
<gene>
    <name evidence="14" type="primary">LOC107117713</name>
</gene>
<dbReference type="PRINTS" id="PR01535">
    <property type="entry name" value="VOMERONASL2R"/>
</dbReference>
<dbReference type="InterPro" id="IPR004073">
    <property type="entry name" value="GPCR_3_vmron_rcpt_2"/>
</dbReference>
<organism evidence="13 14">
    <name type="scientific">Gekko japonicus</name>
    <name type="common">Schlegel's Japanese gecko</name>
    <dbReference type="NCBI Taxonomy" id="146911"/>
    <lineage>
        <taxon>Eukaryota</taxon>
        <taxon>Metazoa</taxon>
        <taxon>Chordata</taxon>
        <taxon>Craniata</taxon>
        <taxon>Vertebrata</taxon>
        <taxon>Euteleostomi</taxon>
        <taxon>Lepidosauria</taxon>
        <taxon>Squamata</taxon>
        <taxon>Bifurcata</taxon>
        <taxon>Gekkota</taxon>
        <taxon>Gekkonidae</taxon>
        <taxon>Gekkoninae</taxon>
        <taxon>Gekko</taxon>
    </lineage>
</organism>
<dbReference type="PROSITE" id="PS50259">
    <property type="entry name" value="G_PROTEIN_RECEP_F3_4"/>
    <property type="match status" value="1"/>
</dbReference>
<dbReference type="Pfam" id="PF00003">
    <property type="entry name" value="7tm_3"/>
    <property type="match status" value="1"/>
</dbReference>
<feature type="transmembrane region" description="Helical" evidence="11">
    <location>
        <begin position="375"/>
        <end position="399"/>
    </location>
</feature>
<evidence type="ECO:0000256" key="11">
    <source>
        <dbReference type="SAM" id="Phobius"/>
    </source>
</evidence>
<comment type="subcellular location">
    <subcellularLocation>
        <location evidence="1">Cell membrane</location>
        <topology evidence="1">Multi-pass membrane protein</topology>
    </subcellularLocation>
</comment>
<name>A0ABM1KNS0_GEKJA</name>
<dbReference type="PANTHER" id="PTHR24061">
    <property type="entry name" value="CALCIUM-SENSING RECEPTOR-RELATED"/>
    <property type="match status" value="1"/>
</dbReference>
<reference evidence="14" key="1">
    <citation type="submission" date="2025-08" db="UniProtKB">
        <authorList>
            <consortium name="RefSeq"/>
        </authorList>
    </citation>
    <scope>IDENTIFICATION</scope>
</reference>
<dbReference type="InterPro" id="IPR000337">
    <property type="entry name" value="GPCR_3"/>
</dbReference>
<evidence type="ECO:0000256" key="2">
    <source>
        <dbReference type="ARBA" id="ARBA00022475"/>
    </source>
</evidence>
<evidence type="ECO:0000256" key="7">
    <source>
        <dbReference type="ARBA" id="ARBA00023136"/>
    </source>
</evidence>
<keyword evidence="8" id="KW-0675">Receptor</keyword>
<dbReference type="PANTHER" id="PTHR24061:SF599">
    <property type="entry name" value="G-PROTEIN COUPLED RECEPTORS FAMILY 3 PROFILE DOMAIN-CONTAINING PROTEIN"/>
    <property type="match status" value="1"/>
</dbReference>
<feature type="transmembrane region" description="Helical" evidence="11">
    <location>
        <begin position="525"/>
        <end position="547"/>
    </location>
</feature>